<evidence type="ECO:0000313" key="2">
    <source>
        <dbReference type="Proteomes" id="UP001642464"/>
    </source>
</evidence>
<evidence type="ECO:0000313" key="1">
    <source>
        <dbReference type="EMBL" id="CAK9032496.1"/>
    </source>
</evidence>
<name>A0ABP0L129_9DINO</name>
<dbReference type="InterPro" id="IPR000727">
    <property type="entry name" value="T_SNARE_dom"/>
</dbReference>
<organism evidence="1 2">
    <name type="scientific">Durusdinium trenchii</name>
    <dbReference type="NCBI Taxonomy" id="1381693"/>
    <lineage>
        <taxon>Eukaryota</taxon>
        <taxon>Sar</taxon>
        <taxon>Alveolata</taxon>
        <taxon>Dinophyceae</taxon>
        <taxon>Suessiales</taxon>
        <taxon>Symbiodiniaceae</taxon>
        <taxon>Durusdinium</taxon>
    </lineage>
</organism>
<gene>
    <name evidence="1" type="ORF">SCF082_LOCUS20099</name>
</gene>
<keyword evidence="2" id="KW-1185">Reference proteome</keyword>
<reference evidence="1 2" key="1">
    <citation type="submission" date="2024-02" db="EMBL/GenBank/DDBJ databases">
        <authorList>
            <person name="Chen Y."/>
            <person name="Shah S."/>
            <person name="Dougan E. K."/>
            <person name="Thang M."/>
            <person name="Chan C."/>
        </authorList>
    </citation>
    <scope>NUCLEOTIDE SEQUENCE [LARGE SCALE GENOMIC DNA]</scope>
</reference>
<proteinExistence type="predicted"/>
<accession>A0ABP0L129</accession>
<dbReference type="CDD" id="cd15862">
    <property type="entry name" value="SNARE_Vti1"/>
    <property type="match status" value="1"/>
</dbReference>
<dbReference type="EMBL" id="CAXAMM010013903">
    <property type="protein sequence ID" value="CAK9032496.1"/>
    <property type="molecule type" value="Genomic_DNA"/>
</dbReference>
<dbReference type="PANTHER" id="PTHR21230">
    <property type="entry name" value="VESICLE TRANSPORT V-SNARE PROTEIN VTI1-RELATED"/>
    <property type="match status" value="1"/>
</dbReference>
<dbReference type="SUPFAM" id="SSF58038">
    <property type="entry name" value="SNARE fusion complex"/>
    <property type="match status" value="1"/>
</dbReference>
<comment type="caution">
    <text evidence="1">The sequence shown here is derived from an EMBL/GenBank/DDBJ whole genome shotgun (WGS) entry which is preliminary data.</text>
</comment>
<dbReference type="SMART" id="SM00397">
    <property type="entry name" value="t_SNARE"/>
    <property type="match status" value="1"/>
</dbReference>
<dbReference type="PANTHER" id="PTHR21230:SF26">
    <property type="entry name" value="VESICLE TRANSPORT THROUGH INTERACTION WITH T-SNARES HOMOLOG 1A"/>
    <property type="match status" value="1"/>
</dbReference>
<protein>
    <submittedName>
        <fullName evidence="1">Vesicle transport through interaction with t-SNAREs homolog 1A (Vesicle transport v-SNARE protein Vti1-like 2) (Vti1-rp2)</fullName>
    </submittedName>
</protein>
<dbReference type="Pfam" id="PF12352">
    <property type="entry name" value="V-SNARE_C"/>
    <property type="match status" value="1"/>
</dbReference>
<dbReference type="Gene3D" id="1.20.5.110">
    <property type="match status" value="1"/>
</dbReference>
<dbReference type="Proteomes" id="UP001642464">
    <property type="component" value="Unassembled WGS sequence"/>
</dbReference>
<sequence>MAQGDTRQAALLNSERKLEEARRQINSANRSALETEEAGFQTLTELSRQRESIERIGGHVQQMDDNIGGSRRVMIQMYRRAMVKRAALWCMLIILLVTIVVIFYFLVLKNDKK</sequence>